<dbReference type="InterPro" id="IPR042193">
    <property type="entry name" value="FHIPEP_3"/>
</dbReference>
<comment type="subcellular location">
    <subcellularLocation>
        <location evidence="1">Cell membrane</location>
        <topology evidence="1">Multi-pass membrane protein</topology>
    </subcellularLocation>
</comment>
<feature type="transmembrane region" description="Helical" evidence="7">
    <location>
        <begin position="60"/>
        <end position="84"/>
    </location>
</feature>
<dbReference type="GO" id="GO:0009306">
    <property type="term" value="P:protein secretion"/>
    <property type="evidence" value="ECO:0007669"/>
    <property type="project" value="InterPro"/>
</dbReference>
<evidence type="ECO:0000256" key="5">
    <source>
        <dbReference type="ARBA" id="ARBA00022989"/>
    </source>
</evidence>
<dbReference type="Gene3D" id="1.10.8.540">
    <property type="entry name" value="FHIPEP family, domain 3"/>
    <property type="match status" value="1"/>
</dbReference>
<dbReference type="EMBL" id="PCSH01000016">
    <property type="protein sequence ID" value="PIP42289.1"/>
    <property type="molecule type" value="Genomic_DNA"/>
</dbReference>
<dbReference type="PANTHER" id="PTHR30161:SF1">
    <property type="entry name" value="FLAGELLAR BIOSYNTHESIS PROTEIN FLHA-RELATED"/>
    <property type="match status" value="1"/>
</dbReference>
<organism evidence="8 9">
    <name type="scientific">Candidatus Desantisbacteria bacterium CG23_combo_of_CG06-09_8_20_14_all_40_23</name>
    <dbReference type="NCBI Taxonomy" id="1974550"/>
    <lineage>
        <taxon>Bacteria</taxon>
        <taxon>Candidatus Desantisiibacteriota</taxon>
    </lineage>
</organism>
<feature type="transmembrane region" description="Helical" evidence="7">
    <location>
        <begin position="7"/>
        <end position="27"/>
    </location>
</feature>
<dbReference type="GO" id="GO:0005886">
    <property type="term" value="C:plasma membrane"/>
    <property type="evidence" value="ECO:0007669"/>
    <property type="project" value="UniProtKB-SubCell"/>
</dbReference>
<evidence type="ECO:0000313" key="8">
    <source>
        <dbReference type="EMBL" id="PIP42289.1"/>
    </source>
</evidence>
<dbReference type="Gene3D" id="3.40.30.60">
    <property type="entry name" value="FHIPEP family, domain 1"/>
    <property type="match status" value="1"/>
</dbReference>
<dbReference type="Gene3D" id="3.40.50.12790">
    <property type="entry name" value="FHIPEP family, domain 4"/>
    <property type="match status" value="1"/>
</dbReference>
<dbReference type="PRINTS" id="PR00949">
    <property type="entry name" value="TYPE3IMAPROT"/>
</dbReference>
<evidence type="ECO:0000256" key="2">
    <source>
        <dbReference type="ARBA" id="ARBA00008835"/>
    </source>
</evidence>
<evidence type="ECO:0000256" key="1">
    <source>
        <dbReference type="ARBA" id="ARBA00004651"/>
    </source>
</evidence>
<dbReference type="InterPro" id="IPR042196">
    <property type="entry name" value="FHIPEP_4"/>
</dbReference>
<dbReference type="InterPro" id="IPR001712">
    <property type="entry name" value="T3SS_FHIPEP"/>
</dbReference>
<feature type="transmembrane region" description="Helical" evidence="7">
    <location>
        <begin position="225"/>
        <end position="252"/>
    </location>
</feature>
<dbReference type="Pfam" id="PF00771">
    <property type="entry name" value="FHIPEP"/>
    <property type="match status" value="1"/>
</dbReference>
<protein>
    <submittedName>
        <fullName evidence="8">EscV/YscV/HrcV family type III secretion system export apparatus protein</fullName>
    </submittedName>
</protein>
<dbReference type="PIRSF" id="PIRSF005419">
    <property type="entry name" value="FlhA"/>
    <property type="match status" value="1"/>
</dbReference>
<sequence>MNWMQRADLGMSVFFLCVIIMLVMPMHPVIMDMAIALNLTIAVMAILTVTYVVKATEFSVFPSLLLITTLFRLAIEVATCKLILGGHGEEIGIVKTFGTFVVGGNIVVGIIVFIILTIIQLLVIVRGTIRVSEVAARFTLDAMPGRQMAIDADLNAGYITEKEASDKRVEIRKEADFYGSMDGATKFVQGDVIAGIVITVVNIVAGIGIGVGIRGEQIGTAFATYTVFTVGAALAAQIPAFLVSVSTGLLVSRTASDHNLGVDMAHQMTASPRILWMATGLLAFFLLTPIPKIPLLIMIFGMGSLAFVMTGALKISQQKAGEEKKHDERERLKKPESVAELLQMDQMELEVGYGLIPLIDPEQGGDLLDRVTIVRRQLALEIGIIVPPIRIRDNIQLRPNNYIVKIRGLEVGKGELKLDKFLVMGAADNLLESIKGEETKEPIFGVPAYWIGTDERERAEAAGYTVADSLSIISTHITELIKKNACDLLGRQEVQTLVDTLKQNYPAVVNELIPAVLSIGELQKVMHCLLIEGVPIRDLLTIFETLADWAPRTKDTIFLTEKVRHSLARHISRQYQSEDGFIFVITIDPQLEEKIAGSIKTGAEGEQLVLEPDLSQKILTSIQEIVKSTAKQRPVILCSARIRRHMKMLVLRVLPAMGVISYNEIGPDAQVRSVGTVSEG</sequence>
<gene>
    <name evidence="8" type="primary">flhA</name>
    <name evidence="8" type="ORF">COX18_00835</name>
</gene>
<evidence type="ECO:0000256" key="6">
    <source>
        <dbReference type="ARBA" id="ARBA00023136"/>
    </source>
</evidence>
<dbReference type="PANTHER" id="PTHR30161">
    <property type="entry name" value="FLAGELLAR EXPORT PROTEIN, MEMBRANE FLHA SUBUNIT-RELATED"/>
    <property type="match status" value="1"/>
</dbReference>
<feature type="transmembrane region" description="Helical" evidence="7">
    <location>
        <begin position="104"/>
        <end position="125"/>
    </location>
</feature>
<keyword evidence="3" id="KW-1003">Cell membrane</keyword>
<evidence type="ECO:0000256" key="7">
    <source>
        <dbReference type="SAM" id="Phobius"/>
    </source>
</evidence>
<proteinExistence type="inferred from homology"/>
<accession>A0A2H0AA28</accession>
<comment type="similarity">
    <text evidence="2">Belongs to the FHIPEP (flagella/HR/invasion proteins export pore) family.</text>
</comment>
<comment type="caution">
    <text evidence="8">The sequence shown here is derived from an EMBL/GenBank/DDBJ whole genome shotgun (WGS) entry which is preliminary data.</text>
</comment>
<feature type="transmembrane region" description="Helical" evidence="7">
    <location>
        <begin position="33"/>
        <end position="53"/>
    </location>
</feature>
<dbReference type="InterPro" id="IPR042194">
    <property type="entry name" value="FHIPEP_1"/>
</dbReference>
<feature type="transmembrane region" description="Helical" evidence="7">
    <location>
        <begin position="273"/>
        <end position="290"/>
    </location>
</feature>
<evidence type="ECO:0000256" key="4">
    <source>
        <dbReference type="ARBA" id="ARBA00022692"/>
    </source>
</evidence>
<evidence type="ECO:0000313" key="9">
    <source>
        <dbReference type="Proteomes" id="UP000231067"/>
    </source>
</evidence>
<reference evidence="8 9" key="1">
    <citation type="submission" date="2017-09" db="EMBL/GenBank/DDBJ databases">
        <title>Depth-based differentiation of microbial function through sediment-hosted aquifers and enrichment of novel symbionts in the deep terrestrial subsurface.</title>
        <authorList>
            <person name="Probst A.J."/>
            <person name="Ladd B."/>
            <person name="Jarett J.K."/>
            <person name="Geller-Mcgrath D.E."/>
            <person name="Sieber C.M."/>
            <person name="Emerson J.B."/>
            <person name="Anantharaman K."/>
            <person name="Thomas B.C."/>
            <person name="Malmstrom R."/>
            <person name="Stieglmeier M."/>
            <person name="Klingl A."/>
            <person name="Woyke T."/>
            <person name="Ryan C.M."/>
            <person name="Banfield J.F."/>
        </authorList>
    </citation>
    <scope>NUCLEOTIDE SEQUENCE [LARGE SCALE GENOMIC DNA]</scope>
    <source>
        <strain evidence="8">CG23_combo_of_CG06-09_8_20_14_all_40_23</strain>
    </source>
</reference>
<name>A0A2H0AA28_9BACT</name>
<dbReference type="GO" id="GO:0044780">
    <property type="term" value="P:bacterial-type flagellum assembly"/>
    <property type="evidence" value="ECO:0007669"/>
    <property type="project" value="TreeGrafter"/>
</dbReference>
<feature type="transmembrane region" description="Helical" evidence="7">
    <location>
        <begin position="192"/>
        <end position="213"/>
    </location>
</feature>
<keyword evidence="5 7" id="KW-1133">Transmembrane helix</keyword>
<keyword evidence="6 7" id="KW-0472">Membrane</keyword>
<keyword evidence="4 7" id="KW-0812">Transmembrane</keyword>
<evidence type="ECO:0000256" key="3">
    <source>
        <dbReference type="ARBA" id="ARBA00022475"/>
    </source>
</evidence>
<dbReference type="Proteomes" id="UP000231067">
    <property type="component" value="Unassembled WGS sequence"/>
</dbReference>
<dbReference type="AlphaFoldDB" id="A0A2H0AA28"/>